<evidence type="ECO:0000313" key="17">
    <source>
        <dbReference type="EMBL" id="ABM28827.1"/>
    </source>
</evidence>
<dbReference type="Proteomes" id="UP000009173">
    <property type="component" value="Chromosome"/>
</dbReference>
<keyword evidence="10" id="KW-0460">Magnesium</keyword>
<evidence type="ECO:0000256" key="13">
    <source>
        <dbReference type="ARBA" id="ARBA00023211"/>
    </source>
</evidence>
<dbReference type="Pfam" id="PF21436">
    <property type="entry name" value="STT3-PglB_core"/>
    <property type="match status" value="1"/>
</dbReference>
<feature type="domain" description="STT3/PglB/AglB core" evidence="16">
    <location>
        <begin position="506"/>
        <end position="623"/>
    </location>
</feature>
<feature type="transmembrane region" description="Helical" evidence="14">
    <location>
        <begin position="268"/>
        <end position="295"/>
    </location>
</feature>
<evidence type="ECO:0000256" key="5">
    <source>
        <dbReference type="ARBA" id="ARBA00010810"/>
    </source>
</evidence>
<proteinExistence type="inferred from homology"/>
<feature type="transmembrane region" description="Helical" evidence="14">
    <location>
        <begin position="426"/>
        <end position="446"/>
    </location>
</feature>
<dbReference type="GO" id="GO:0004576">
    <property type="term" value="F:oligosaccharyl transferase activity"/>
    <property type="evidence" value="ECO:0007669"/>
    <property type="project" value="InterPro"/>
</dbReference>
<dbReference type="PANTHER" id="PTHR13872">
    <property type="entry name" value="DOLICHYL-DIPHOSPHOOLIGOSACCHARIDE--PROTEIN GLYCOSYLTRANSFERASE SUBUNIT"/>
    <property type="match status" value="1"/>
</dbReference>
<feature type="domain" description="Oligosaccharyl transferase STT3 N-terminal" evidence="15">
    <location>
        <begin position="96"/>
        <end position="160"/>
    </location>
</feature>
<evidence type="ECO:0000256" key="2">
    <source>
        <dbReference type="ARBA" id="ARBA00001946"/>
    </source>
</evidence>
<feature type="transmembrane region" description="Helical" evidence="14">
    <location>
        <begin position="108"/>
        <end position="132"/>
    </location>
</feature>
<dbReference type="HOGENOM" id="CLU_345048_0_0_7"/>
<dbReference type="EMBL" id="CP000527">
    <property type="protein sequence ID" value="ABM28827.1"/>
    <property type="molecule type" value="Genomic_DNA"/>
</dbReference>
<evidence type="ECO:0000256" key="4">
    <source>
        <dbReference type="ARBA" id="ARBA00004922"/>
    </source>
</evidence>
<comment type="similarity">
    <text evidence="5">Belongs to the STT3 family.</text>
</comment>
<evidence type="ECO:0000256" key="10">
    <source>
        <dbReference type="ARBA" id="ARBA00022842"/>
    </source>
</evidence>
<evidence type="ECO:0000256" key="1">
    <source>
        <dbReference type="ARBA" id="ARBA00001936"/>
    </source>
</evidence>
<evidence type="ECO:0000256" key="7">
    <source>
        <dbReference type="ARBA" id="ARBA00022679"/>
    </source>
</evidence>
<evidence type="ECO:0000259" key="16">
    <source>
        <dbReference type="Pfam" id="PF21436"/>
    </source>
</evidence>
<keyword evidence="6" id="KW-0328">Glycosyltransferase</keyword>
<evidence type="ECO:0000256" key="12">
    <source>
        <dbReference type="ARBA" id="ARBA00023136"/>
    </source>
</evidence>
<evidence type="ECO:0000256" key="14">
    <source>
        <dbReference type="SAM" id="Phobius"/>
    </source>
</evidence>
<dbReference type="PANTHER" id="PTHR13872:SF1">
    <property type="entry name" value="DOLICHYL-DIPHOSPHOOLIGOSACCHARIDE--PROTEIN GLYCOSYLTRANSFERASE SUBUNIT STT3B"/>
    <property type="match status" value="1"/>
</dbReference>
<feature type="transmembrane region" description="Helical" evidence="14">
    <location>
        <begin position="385"/>
        <end position="406"/>
    </location>
</feature>
<feature type="transmembrane region" description="Helical" evidence="14">
    <location>
        <begin position="458"/>
        <end position="476"/>
    </location>
</feature>
<organism evidence="17 18">
    <name type="scientific">Nitratidesulfovibrio vulgaris (strain DP4)</name>
    <name type="common">Desulfovibrio vulgaris</name>
    <dbReference type="NCBI Taxonomy" id="391774"/>
    <lineage>
        <taxon>Bacteria</taxon>
        <taxon>Pseudomonadati</taxon>
        <taxon>Thermodesulfobacteriota</taxon>
        <taxon>Desulfovibrionia</taxon>
        <taxon>Desulfovibrionales</taxon>
        <taxon>Desulfovibrionaceae</taxon>
        <taxon>Nitratidesulfovibrio</taxon>
    </lineage>
</organism>
<dbReference type="AlphaFoldDB" id="A0A0H3A952"/>
<keyword evidence="11 14" id="KW-1133">Transmembrane helix</keyword>
<dbReference type="UniPathway" id="UPA00378"/>
<evidence type="ECO:0000256" key="6">
    <source>
        <dbReference type="ARBA" id="ARBA00022676"/>
    </source>
</evidence>
<dbReference type="InterPro" id="IPR048999">
    <property type="entry name" value="STT3-PglB_core"/>
</dbReference>
<keyword evidence="12 14" id="KW-0472">Membrane</keyword>
<sequence length="758" mass="83137">MTRLRGTLSVCIDAFPAWTRPLALAFVVYALSFGMRMLEYPAWQNPEYMLDGEYLLATHDAYHWIAGAEGFEFGAGHPMSELVRLAAAFTGTTPAAVGFWLPPVMASLVAVGVFGWAAALGGVEAGVCAGVLASLAPGFLARTLLGYCDTDLVTLLFPLLMGLGPAFWMARFMFTPLQVARRLLARRTGTSDVVPDAVAVMMTSRGEADDDWHGGALSPRWLALLAGSGLVGSWGAEWHSLFPYLIRYDVVLLFGCICVFGRPGMRRALLVGGLAYTLPMLVGAWGLLFALALGWGLHRADARFMAFVRGRALPVAGWCAVAVLLFDPDVFRMFLNSIAGYVKRSGDPSPGAGGDDPLVYPSVAQSIIEVQDLSLSEVLSYFHPWLWVALAGLGGFVPLLLARPAAFFLLPLGVLSFLSVKLGGRMVMFGAPVLALGFALPMVWGVQRVLRHDLRTGWVRLALSAVLLVIVATPFVDLLPAMTQGPIINKRHAEALRHIRTATPEDSMVWIWWDWGYSAHHFAHRRTIADGASHGGPSLYVPAAVFSTANPRFAWQLIRYTAERGGIPGSVFEGMGGAQAQELVHRLGIEKMTFADAPRQYLVVSYDMLRLGFWITNFGTWDFLSREGKGYAISSIPQQLSYSLDTGEVQVQGNTTGVLASTIDVFDEGQLERRDYIVRQGGSGNAIADYAARQRNIESRRNIHFLFNKVTGEKLVLDDRLYNTVMVQLLLCSPDDTRFAPYFKLIYDNVYARVYEVR</sequence>
<comment type="pathway">
    <text evidence="4">Protein modification; protein glycosylation.</text>
</comment>
<keyword evidence="7" id="KW-0808">Transferase</keyword>
<dbReference type="InterPro" id="IPR048307">
    <property type="entry name" value="STT3_N"/>
</dbReference>
<keyword evidence="8 14" id="KW-0812">Transmembrane</keyword>
<keyword evidence="13" id="KW-0464">Manganese</keyword>
<evidence type="ECO:0000256" key="9">
    <source>
        <dbReference type="ARBA" id="ARBA00022723"/>
    </source>
</evidence>
<dbReference type="GO" id="GO:0012505">
    <property type="term" value="C:endomembrane system"/>
    <property type="evidence" value="ECO:0007669"/>
    <property type="project" value="UniProtKB-SubCell"/>
</dbReference>
<accession>A0A0H3A952</accession>
<evidence type="ECO:0000256" key="3">
    <source>
        <dbReference type="ARBA" id="ARBA00004127"/>
    </source>
</evidence>
<comment type="cofactor">
    <cofactor evidence="2">
        <name>Mg(2+)</name>
        <dbReference type="ChEBI" id="CHEBI:18420"/>
    </cofactor>
</comment>
<evidence type="ECO:0000256" key="11">
    <source>
        <dbReference type="ARBA" id="ARBA00022989"/>
    </source>
</evidence>
<comment type="subcellular location">
    <subcellularLocation>
        <location evidence="3">Endomembrane system</location>
        <topology evidence="3">Multi-pass membrane protein</topology>
    </subcellularLocation>
</comment>
<feature type="transmembrane region" description="Helical" evidence="14">
    <location>
        <begin position="315"/>
        <end position="335"/>
    </location>
</feature>
<dbReference type="Pfam" id="PF02516">
    <property type="entry name" value="STT3"/>
    <property type="match status" value="1"/>
</dbReference>
<dbReference type="InterPro" id="IPR003674">
    <property type="entry name" value="Oligo_trans_STT3"/>
</dbReference>
<evidence type="ECO:0000313" key="18">
    <source>
        <dbReference type="Proteomes" id="UP000009173"/>
    </source>
</evidence>
<feature type="transmembrane region" description="Helical" evidence="14">
    <location>
        <begin position="152"/>
        <end position="174"/>
    </location>
</feature>
<dbReference type="RefSeq" id="WP_011792482.1">
    <property type="nucleotide sequence ID" value="NC_008751.1"/>
</dbReference>
<dbReference type="KEGG" id="dvl:Dvul_1810"/>
<dbReference type="Gene3D" id="3.40.1380.40">
    <property type="match status" value="1"/>
</dbReference>
<evidence type="ECO:0000259" key="15">
    <source>
        <dbReference type="Pfam" id="PF02516"/>
    </source>
</evidence>
<keyword evidence="9" id="KW-0479">Metal-binding</keyword>
<reference evidence="18" key="1">
    <citation type="journal article" date="2009" name="Environ. Microbiol.">
        <title>Contribution of mobile genetic elements to Desulfovibrio vulgaris genome plasticity.</title>
        <authorList>
            <person name="Walker C.B."/>
            <person name="Stolyar S."/>
            <person name="Chivian D."/>
            <person name="Pinel N."/>
            <person name="Gabster J.A."/>
            <person name="Dehal P.S."/>
            <person name="He Z."/>
            <person name="Yang Z.K."/>
            <person name="Yen H.C."/>
            <person name="Zhou J."/>
            <person name="Wall J.D."/>
            <person name="Hazen T.C."/>
            <person name="Arkin A.P."/>
            <person name="Stahl D.A."/>
        </authorList>
    </citation>
    <scope>NUCLEOTIDE SEQUENCE [LARGE SCALE GENOMIC DNA]</scope>
    <source>
        <strain evidence="18">DP4</strain>
    </source>
</reference>
<dbReference type="GO" id="GO:0016020">
    <property type="term" value="C:membrane"/>
    <property type="evidence" value="ECO:0007669"/>
    <property type="project" value="InterPro"/>
</dbReference>
<evidence type="ECO:0000256" key="8">
    <source>
        <dbReference type="ARBA" id="ARBA00022692"/>
    </source>
</evidence>
<gene>
    <name evidence="17" type="ordered locus">Dvul_1810</name>
</gene>
<protein>
    <submittedName>
        <fullName evidence="17">Membrane protein, putative</fullName>
    </submittedName>
</protein>
<name>A0A0H3A952_NITV4</name>
<feature type="transmembrane region" description="Helical" evidence="14">
    <location>
        <begin position="244"/>
        <end position="261"/>
    </location>
</feature>
<dbReference type="GO" id="GO:0046872">
    <property type="term" value="F:metal ion binding"/>
    <property type="evidence" value="ECO:0007669"/>
    <property type="project" value="UniProtKB-KW"/>
</dbReference>
<comment type="cofactor">
    <cofactor evidence="1">
        <name>Mn(2+)</name>
        <dbReference type="ChEBI" id="CHEBI:29035"/>
    </cofactor>
</comment>